<evidence type="ECO:0000313" key="2">
    <source>
        <dbReference type="Proteomes" id="UP000515154"/>
    </source>
</evidence>
<gene>
    <name evidence="3" type="primary">LOC115225673</name>
</gene>
<feature type="compositionally biased region" description="Basic and acidic residues" evidence="1">
    <location>
        <begin position="15"/>
        <end position="31"/>
    </location>
</feature>
<dbReference type="AlphaFoldDB" id="A0A6P7TLP6"/>
<reference evidence="3" key="1">
    <citation type="submission" date="2025-08" db="UniProtKB">
        <authorList>
            <consortium name="RefSeq"/>
        </authorList>
    </citation>
    <scope>IDENTIFICATION</scope>
</reference>
<dbReference type="Proteomes" id="UP000515154">
    <property type="component" value="Linkage group LG28"/>
</dbReference>
<feature type="compositionally biased region" description="Low complexity" evidence="1">
    <location>
        <begin position="37"/>
        <end position="62"/>
    </location>
</feature>
<dbReference type="RefSeq" id="XP_029652448.2">
    <property type="nucleotide sequence ID" value="XM_029796588.2"/>
</dbReference>
<proteinExistence type="predicted"/>
<name>A0A6P7TLP6_9MOLL</name>
<protein>
    <submittedName>
        <fullName evidence="3">Uncharacterized protein LOC115225673</fullName>
    </submittedName>
</protein>
<evidence type="ECO:0000313" key="3">
    <source>
        <dbReference type="RefSeq" id="XP_029652448.2"/>
    </source>
</evidence>
<accession>A0A6P7TLP6</accession>
<evidence type="ECO:0000256" key="1">
    <source>
        <dbReference type="SAM" id="MobiDB-lite"/>
    </source>
</evidence>
<dbReference type="KEGG" id="osn:115225673"/>
<keyword evidence="2" id="KW-1185">Reference proteome</keyword>
<feature type="region of interest" description="Disordered" evidence="1">
    <location>
        <begin position="1"/>
        <end position="68"/>
    </location>
</feature>
<organism evidence="2 3">
    <name type="scientific">Octopus sinensis</name>
    <name type="common">East Asian common octopus</name>
    <dbReference type="NCBI Taxonomy" id="2607531"/>
    <lineage>
        <taxon>Eukaryota</taxon>
        <taxon>Metazoa</taxon>
        <taxon>Spiralia</taxon>
        <taxon>Lophotrochozoa</taxon>
        <taxon>Mollusca</taxon>
        <taxon>Cephalopoda</taxon>
        <taxon>Coleoidea</taxon>
        <taxon>Octopodiformes</taxon>
        <taxon>Octopoda</taxon>
        <taxon>Incirrata</taxon>
        <taxon>Octopodidae</taxon>
        <taxon>Octopus</taxon>
    </lineage>
</organism>
<sequence>MSLPLSIENPPPHQIIDEERSLPDIKETNSEHEEDTISCSTSSVSLSEFSESNSSSSTQPTTDKNLSAQGKFMEKGWLKSLREKMLQCLEEDGELPHSSVLELKKELVLVFIWCLQGNKFHIICGGYITCSDLRTNLQ</sequence>